<evidence type="ECO:0000256" key="1">
    <source>
        <dbReference type="SAM" id="MobiDB-lite"/>
    </source>
</evidence>
<dbReference type="Proteomes" id="UP000479526">
    <property type="component" value="Unassembled WGS sequence"/>
</dbReference>
<organism evidence="2 3">
    <name type="scientific">Herbidospora solisilvae</name>
    <dbReference type="NCBI Taxonomy" id="2696284"/>
    <lineage>
        <taxon>Bacteria</taxon>
        <taxon>Bacillati</taxon>
        <taxon>Actinomycetota</taxon>
        <taxon>Actinomycetes</taxon>
        <taxon>Streptosporangiales</taxon>
        <taxon>Streptosporangiaceae</taxon>
        <taxon>Herbidospora</taxon>
    </lineage>
</organism>
<proteinExistence type="predicted"/>
<dbReference type="EMBL" id="WXEW01000002">
    <property type="protein sequence ID" value="NAS21916.1"/>
    <property type="molecule type" value="Genomic_DNA"/>
</dbReference>
<evidence type="ECO:0000313" key="3">
    <source>
        <dbReference type="Proteomes" id="UP000479526"/>
    </source>
</evidence>
<keyword evidence="3" id="KW-1185">Reference proteome</keyword>
<feature type="region of interest" description="Disordered" evidence="1">
    <location>
        <begin position="106"/>
        <end position="128"/>
    </location>
</feature>
<name>A0A7C9NM61_9ACTN</name>
<comment type="caution">
    <text evidence="2">The sequence shown here is derived from an EMBL/GenBank/DDBJ whole genome shotgun (WGS) entry which is preliminary data.</text>
</comment>
<accession>A0A7C9NM61</accession>
<evidence type="ECO:0000313" key="2">
    <source>
        <dbReference type="EMBL" id="NAS21916.1"/>
    </source>
</evidence>
<dbReference type="RefSeq" id="WP_161479297.1">
    <property type="nucleotide sequence ID" value="NZ_WXEW01000002.1"/>
</dbReference>
<gene>
    <name evidence="2" type="ORF">GT755_09490</name>
</gene>
<protein>
    <submittedName>
        <fullName evidence="2">Uncharacterized protein</fullName>
    </submittedName>
</protein>
<sequence>MSSLTSNTPKPVVRVPAGLLEFGWQIRLRVRAHNVTAGTVSAWSPWQSATLSDVVPEITGPEMTPAQESGGVTVTTSLTPTFSATASHPFVDSLYVAFEIEHDPDAPEQGTGHIWSGAEPDDPASGARTQVTVPAGVLQDGWRLRWRVRANGGPFASQSEWRTFTVDLDQ</sequence>
<reference evidence="2 3" key="1">
    <citation type="submission" date="2020-01" db="EMBL/GenBank/DDBJ databases">
        <title>Herbidospora sp. NEAU-GS84 nov., a novel actinomycete isolated from soil.</title>
        <authorList>
            <person name="Han L."/>
        </authorList>
    </citation>
    <scope>NUCLEOTIDE SEQUENCE [LARGE SCALE GENOMIC DNA]</scope>
    <source>
        <strain evidence="2 3">NEAU-GS84</strain>
    </source>
</reference>
<dbReference type="AlphaFoldDB" id="A0A7C9NM61"/>